<keyword evidence="3" id="KW-1185">Reference proteome</keyword>
<comment type="caution">
    <text evidence="2">The sequence shown here is derived from an EMBL/GenBank/DDBJ whole genome shotgun (WGS) entry which is preliminary data.</text>
</comment>
<organism evidence="2 3">
    <name type="scientific">Prorocentrum cordatum</name>
    <dbReference type="NCBI Taxonomy" id="2364126"/>
    <lineage>
        <taxon>Eukaryota</taxon>
        <taxon>Sar</taxon>
        <taxon>Alveolata</taxon>
        <taxon>Dinophyceae</taxon>
        <taxon>Prorocentrales</taxon>
        <taxon>Prorocentraceae</taxon>
        <taxon>Prorocentrum</taxon>
    </lineage>
</organism>
<gene>
    <name evidence="2" type="ORF">PCOR1329_LOCUS53074</name>
</gene>
<protein>
    <submittedName>
        <fullName evidence="2">Uncharacterized protein</fullName>
    </submittedName>
</protein>
<feature type="compositionally biased region" description="Gly residues" evidence="1">
    <location>
        <begin position="31"/>
        <end position="42"/>
    </location>
</feature>
<evidence type="ECO:0000313" key="2">
    <source>
        <dbReference type="EMBL" id="CAK0865597.1"/>
    </source>
</evidence>
<dbReference type="EMBL" id="CAUYUJ010016466">
    <property type="protein sequence ID" value="CAK0865597.1"/>
    <property type="molecule type" value="Genomic_DNA"/>
</dbReference>
<proteinExistence type="predicted"/>
<evidence type="ECO:0000256" key="1">
    <source>
        <dbReference type="SAM" id="MobiDB-lite"/>
    </source>
</evidence>
<name>A0ABN9UZ43_9DINO</name>
<reference evidence="2" key="1">
    <citation type="submission" date="2023-10" db="EMBL/GenBank/DDBJ databases">
        <authorList>
            <person name="Chen Y."/>
            <person name="Shah S."/>
            <person name="Dougan E. K."/>
            <person name="Thang M."/>
            <person name="Chan C."/>
        </authorList>
    </citation>
    <scope>NUCLEOTIDE SEQUENCE [LARGE SCALE GENOMIC DNA]</scope>
</reference>
<accession>A0ABN9UZ43</accession>
<sequence length="269" mass="28617">MALPAAEWQLAGAEPKRVAAKRGAAEAAVDGGSGTSSGGGGRRPPKGSGKGAEPSDGSYEDRLAVTMKLSLRNAQDIRELYHTTSDFWLLPASSPPFIAGMEAAKQYGQAVRAAGKKHGLGTPHVHICSAMLREMYEALDGDTGSTTEKTAKGVIREYIEATTGKIGPQIIQETVLSWKVNEAYKRDDLDESEHKGKLQYTLNPLPALVPHLMSQEPGEAVLTMARGYSPTKLKEALTTAILVLNGVKGQGAAPKSALERAVEASLRRR</sequence>
<dbReference type="Proteomes" id="UP001189429">
    <property type="component" value="Unassembled WGS sequence"/>
</dbReference>
<feature type="region of interest" description="Disordered" evidence="1">
    <location>
        <begin position="21"/>
        <end position="59"/>
    </location>
</feature>
<evidence type="ECO:0000313" key="3">
    <source>
        <dbReference type="Proteomes" id="UP001189429"/>
    </source>
</evidence>